<comment type="caution">
    <text evidence="1">The sequence shown here is derived from an EMBL/GenBank/DDBJ whole genome shotgun (WGS) entry which is preliminary data.</text>
</comment>
<reference evidence="1" key="1">
    <citation type="submission" date="2023-07" db="EMBL/GenBank/DDBJ databases">
        <title>Black Yeasts Isolated from many extreme environments.</title>
        <authorList>
            <person name="Coleine C."/>
            <person name="Stajich J.E."/>
            <person name="Selbmann L."/>
        </authorList>
    </citation>
    <scope>NUCLEOTIDE SEQUENCE</scope>
    <source>
        <strain evidence="1">CCFEE 5714</strain>
    </source>
</reference>
<name>A0ACC3MV69_9PEZI</name>
<proteinExistence type="predicted"/>
<gene>
    <name evidence="1" type="ORF">LTR37_014839</name>
</gene>
<evidence type="ECO:0000313" key="2">
    <source>
        <dbReference type="Proteomes" id="UP001281147"/>
    </source>
</evidence>
<keyword evidence="2" id="KW-1185">Reference proteome</keyword>
<organism evidence="1 2">
    <name type="scientific">Vermiconidia calcicola</name>
    <dbReference type="NCBI Taxonomy" id="1690605"/>
    <lineage>
        <taxon>Eukaryota</taxon>
        <taxon>Fungi</taxon>
        <taxon>Dikarya</taxon>
        <taxon>Ascomycota</taxon>
        <taxon>Pezizomycotina</taxon>
        <taxon>Dothideomycetes</taxon>
        <taxon>Dothideomycetidae</taxon>
        <taxon>Mycosphaerellales</taxon>
        <taxon>Extremaceae</taxon>
        <taxon>Vermiconidia</taxon>
    </lineage>
</organism>
<evidence type="ECO:0000313" key="1">
    <source>
        <dbReference type="EMBL" id="KAK3702477.1"/>
    </source>
</evidence>
<sequence>MGRGIEADGCAKFLAKNPPPLPPPDAGIHATLRKALRAGAEATLARLGPAPAWLSESYHAIPMRDGYISSIKVQKPSNGPAGPLFVLCFRGGFIAGDNDQQSQNARALVKLFGATVVNINYRLAPEHKFPQSQYDAIDSMKWIAENASSDLLAADPSKDFIMRGISAGAILTSALSRKFQEDKLAHPLTGQWLALPSVMTRESCPEKYIPYFISREQNSVNPMIDKATMDKVISLTDWDVKSDLRFAVLSEAPISGQPKTYFQVDGMDPMRDDALIYDEMLKEAGVPTKVDFYPGCPHGSVTIMGSEDLGKNNKIDAIVGLGWLLGRDVSRQEAADALGEALPSSTGKE</sequence>
<dbReference type="EMBL" id="JAUTXU010000160">
    <property type="protein sequence ID" value="KAK3702477.1"/>
    <property type="molecule type" value="Genomic_DNA"/>
</dbReference>
<dbReference type="Proteomes" id="UP001281147">
    <property type="component" value="Unassembled WGS sequence"/>
</dbReference>
<accession>A0ACC3MV69</accession>
<protein>
    <submittedName>
        <fullName evidence="1">Uncharacterized protein</fullName>
    </submittedName>
</protein>